<name>A0A1W5ZZM1_9BACI</name>
<reference evidence="9 10" key="1">
    <citation type="submission" date="2017-04" db="EMBL/GenBank/DDBJ databases">
        <title>The whole genome sequencing and assembly of Halobacillus mangrovi strain.</title>
        <authorList>
            <person name="Lee S.-J."/>
            <person name="Park M.-K."/>
            <person name="Kim J.-Y."/>
            <person name="Lee Y.-J."/>
            <person name="Yi H."/>
            <person name="Bahn Y.-S."/>
            <person name="Kim J.F."/>
            <person name="Lee D.-W."/>
        </authorList>
    </citation>
    <scope>NUCLEOTIDE SEQUENCE [LARGE SCALE GENOMIC DNA]</scope>
    <source>
        <strain evidence="9 10">KTB 131</strain>
    </source>
</reference>
<dbReference type="PROSITE" id="PS51892">
    <property type="entry name" value="SUBTILASE"/>
    <property type="match status" value="1"/>
</dbReference>
<dbReference type="PANTHER" id="PTHR43806">
    <property type="entry name" value="PEPTIDASE S8"/>
    <property type="match status" value="1"/>
</dbReference>
<evidence type="ECO:0000256" key="6">
    <source>
        <dbReference type="PROSITE-ProRule" id="PRU01240"/>
    </source>
</evidence>
<evidence type="ECO:0000256" key="3">
    <source>
        <dbReference type="ARBA" id="ARBA00022801"/>
    </source>
</evidence>
<keyword evidence="10" id="KW-1185">Reference proteome</keyword>
<dbReference type="InterPro" id="IPR023828">
    <property type="entry name" value="Peptidase_S8_Ser-AS"/>
</dbReference>
<dbReference type="PRINTS" id="PR00723">
    <property type="entry name" value="SUBTILISIN"/>
</dbReference>
<comment type="similarity">
    <text evidence="1 6 7">Belongs to the peptidase S8 family.</text>
</comment>
<dbReference type="Proteomes" id="UP000192527">
    <property type="component" value="Chromosome"/>
</dbReference>
<dbReference type="CDD" id="cd07487">
    <property type="entry name" value="Peptidases_S8_1"/>
    <property type="match status" value="1"/>
</dbReference>
<accession>A0A1W5ZZM1</accession>
<dbReference type="GO" id="GO:0006508">
    <property type="term" value="P:proteolysis"/>
    <property type="evidence" value="ECO:0007669"/>
    <property type="project" value="UniProtKB-KW"/>
</dbReference>
<evidence type="ECO:0000259" key="8">
    <source>
        <dbReference type="Pfam" id="PF00082"/>
    </source>
</evidence>
<dbReference type="PROSITE" id="PS00136">
    <property type="entry name" value="SUBTILASE_ASP"/>
    <property type="match status" value="1"/>
</dbReference>
<dbReference type="InterPro" id="IPR050131">
    <property type="entry name" value="Peptidase_S8_subtilisin-like"/>
</dbReference>
<protein>
    <recommendedName>
        <fullName evidence="8">Peptidase S8/S53 domain-containing protein</fullName>
    </recommendedName>
</protein>
<evidence type="ECO:0000313" key="10">
    <source>
        <dbReference type="Proteomes" id="UP000192527"/>
    </source>
</evidence>
<dbReference type="OrthoDB" id="9798386at2"/>
<dbReference type="PROSITE" id="PS00138">
    <property type="entry name" value="SUBTILASE_SER"/>
    <property type="match status" value="1"/>
</dbReference>
<dbReference type="Gene3D" id="3.40.50.200">
    <property type="entry name" value="Peptidase S8/S53 domain"/>
    <property type="match status" value="1"/>
</dbReference>
<dbReference type="InterPro" id="IPR036852">
    <property type="entry name" value="Peptidase_S8/S53_dom_sf"/>
</dbReference>
<keyword evidence="3 6" id="KW-0378">Hydrolase</keyword>
<dbReference type="KEGG" id="hmn:HM131_18635"/>
<dbReference type="AlphaFoldDB" id="A0A1W5ZZM1"/>
<dbReference type="InterPro" id="IPR015500">
    <property type="entry name" value="Peptidase_S8_subtilisin-rel"/>
</dbReference>
<dbReference type="SUPFAM" id="SSF52743">
    <property type="entry name" value="Subtilisin-like"/>
    <property type="match status" value="1"/>
</dbReference>
<dbReference type="STRING" id="402384.HM131_18635"/>
<evidence type="ECO:0000256" key="5">
    <source>
        <dbReference type="PIRSR" id="PIRSR615500-1"/>
    </source>
</evidence>
<evidence type="ECO:0000256" key="2">
    <source>
        <dbReference type="ARBA" id="ARBA00022670"/>
    </source>
</evidence>
<feature type="active site" description="Charge relay system" evidence="5 6">
    <location>
        <position position="153"/>
    </location>
</feature>
<dbReference type="PROSITE" id="PS00137">
    <property type="entry name" value="SUBTILASE_HIS"/>
    <property type="match status" value="1"/>
</dbReference>
<organism evidence="9 10">
    <name type="scientific">Halobacillus mangrovi</name>
    <dbReference type="NCBI Taxonomy" id="402384"/>
    <lineage>
        <taxon>Bacteria</taxon>
        <taxon>Bacillati</taxon>
        <taxon>Bacillota</taxon>
        <taxon>Bacilli</taxon>
        <taxon>Bacillales</taxon>
        <taxon>Bacillaceae</taxon>
        <taxon>Halobacillus</taxon>
    </lineage>
</organism>
<dbReference type="RefSeq" id="WP_085031192.1">
    <property type="nucleotide sequence ID" value="NZ_CP020772.1"/>
</dbReference>
<dbReference type="Pfam" id="PF00082">
    <property type="entry name" value="Peptidase_S8"/>
    <property type="match status" value="1"/>
</dbReference>
<evidence type="ECO:0000256" key="1">
    <source>
        <dbReference type="ARBA" id="ARBA00011073"/>
    </source>
</evidence>
<evidence type="ECO:0000256" key="7">
    <source>
        <dbReference type="RuleBase" id="RU003355"/>
    </source>
</evidence>
<dbReference type="EMBL" id="CP020772">
    <property type="protein sequence ID" value="ARI78733.1"/>
    <property type="molecule type" value="Genomic_DNA"/>
</dbReference>
<dbReference type="InterPro" id="IPR022398">
    <property type="entry name" value="Peptidase_S8_His-AS"/>
</dbReference>
<evidence type="ECO:0000256" key="4">
    <source>
        <dbReference type="ARBA" id="ARBA00022825"/>
    </source>
</evidence>
<dbReference type="InterPro" id="IPR000209">
    <property type="entry name" value="Peptidase_S8/S53_dom"/>
</dbReference>
<dbReference type="PANTHER" id="PTHR43806:SF65">
    <property type="entry name" value="SERINE PROTEASE APRX"/>
    <property type="match status" value="1"/>
</dbReference>
<sequence length="442" mass="47576">MLGFSIIQLTKDHSDRLDKELRTRLVHLYKPMRRIPCFLHSLLEKYLVKYKTFPVIIEFKGDEIYSGMNKIESLIDKERKCKINQQLPGAGCCSGTLTASGIEKLLTNECHIRKIYYDREVRALVDVSSPSERSHKLNELDLTGKGVNIAVVDTGLYPHEDLTQPNNRIVAFKDIVHNREDPYDDNGHGTHCAGDAAGNGFSSDFQYRGPASEAGVIGVKVLNQAGSGSLSTVMAGIQWCIDHKEEHHIDVISLSLGAAPDDSDCNDPLVQIVERAWSSGIFVCVAAGNSGPDERTIATPGISPKVVTVGALDDGATAGQGDKEIASFSSRGPACGGVIKPDLVAPGVNVISLRSPGSFLDKTTKANRIETNYFSLSGTSMSTPICAGVAALILHAHPEYTPDQVKQKLINGAVDMGLPANIQGAGYLDAEKAVEASIIHNN</sequence>
<gene>
    <name evidence="9" type="ORF">HM131_18635</name>
</gene>
<feature type="active site" description="Charge relay system" evidence="5 6">
    <location>
        <position position="188"/>
    </location>
</feature>
<dbReference type="InterPro" id="IPR023827">
    <property type="entry name" value="Peptidase_S8_Asp-AS"/>
</dbReference>
<feature type="domain" description="Peptidase S8/S53" evidence="8">
    <location>
        <begin position="144"/>
        <end position="426"/>
    </location>
</feature>
<evidence type="ECO:0000313" key="9">
    <source>
        <dbReference type="EMBL" id="ARI78733.1"/>
    </source>
</evidence>
<keyword evidence="4 6" id="KW-0720">Serine protease</keyword>
<feature type="active site" description="Charge relay system" evidence="5 6">
    <location>
        <position position="380"/>
    </location>
</feature>
<keyword evidence="2 6" id="KW-0645">Protease</keyword>
<dbReference type="GO" id="GO:0004252">
    <property type="term" value="F:serine-type endopeptidase activity"/>
    <property type="evidence" value="ECO:0007669"/>
    <property type="project" value="UniProtKB-UniRule"/>
</dbReference>
<proteinExistence type="inferred from homology"/>